<protein>
    <submittedName>
        <fullName evidence="1">Sensor domain-containing diguanylate cyclase</fullName>
    </submittedName>
</protein>
<organism evidence="1 2">
    <name type="scientific">Enterobacter cloacae</name>
    <dbReference type="NCBI Taxonomy" id="550"/>
    <lineage>
        <taxon>Bacteria</taxon>
        <taxon>Pseudomonadati</taxon>
        <taxon>Pseudomonadota</taxon>
        <taxon>Gammaproteobacteria</taxon>
        <taxon>Enterobacterales</taxon>
        <taxon>Enterobacteriaceae</taxon>
        <taxon>Enterobacter</taxon>
        <taxon>Enterobacter cloacae complex</taxon>
    </lineage>
</organism>
<dbReference type="Proteomes" id="UP001215180">
    <property type="component" value="Unassembled WGS sequence"/>
</dbReference>
<name>A0AAW6NI97_ENTCL</name>
<proteinExistence type="predicted"/>
<comment type="caution">
    <text evidence="1">The sequence shown here is derived from an EMBL/GenBank/DDBJ whole genome shotgun (WGS) entry which is preliminary data.</text>
</comment>
<sequence length="46" mass="5360">MKAPQIPVNEAQRMNALRESGLLEIDNYPAFDRLTRLATRFFRVPL</sequence>
<dbReference type="AlphaFoldDB" id="A0AAW6NI97"/>
<feature type="non-terminal residue" evidence="1">
    <location>
        <position position="46"/>
    </location>
</feature>
<evidence type="ECO:0000313" key="1">
    <source>
        <dbReference type="EMBL" id="MDF3636011.1"/>
    </source>
</evidence>
<reference evidence="1" key="1">
    <citation type="submission" date="2023-03" db="EMBL/GenBank/DDBJ databases">
        <title>A Study on Prevalence and Characterization of Enterobacter cloacae strains in China.</title>
        <authorList>
            <person name="Zheng Z."/>
        </authorList>
    </citation>
    <scope>NUCLEOTIDE SEQUENCE</scope>
    <source>
        <strain evidence="1">EC77</strain>
    </source>
</reference>
<dbReference type="EMBL" id="JARJGR010000299">
    <property type="protein sequence ID" value="MDF3636011.1"/>
    <property type="molecule type" value="Genomic_DNA"/>
</dbReference>
<gene>
    <name evidence="1" type="ORF">P3S46_02105</name>
</gene>
<evidence type="ECO:0000313" key="2">
    <source>
        <dbReference type="Proteomes" id="UP001215180"/>
    </source>
</evidence>
<accession>A0AAW6NI97</accession>